<evidence type="ECO:0000256" key="2">
    <source>
        <dbReference type="ARBA" id="ARBA00004651"/>
    </source>
</evidence>
<dbReference type="InterPro" id="IPR008915">
    <property type="entry name" value="Peptidase_M50"/>
</dbReference>
<dbReference type="AlphaFoldDB" id="A0A7Z0JCC5"/>
<evidence type="ECO:0000256" key="6">
    <source>
        <dbReference type="ARBA" id="ARBA00022692"/>
    </source>
</evidence>
<dbReference type="PANTHER" id="PTHR35864">
    <property type="entry name" value="ZINC METALLOPROTEASE MJ0611-RELATED"/>
    <property type="match status" value="1"/>
</dbReference>
<dbReference type="GO" id="GO:0008237">
    <property type="term" value="F:metallopeptidase activity"/>
    <property type="evidence" value="ECO:0007669"/>
    <property type="project" value="UniProtKB-KW"/>
</dbReference>
<feature type="transmembrane region" description="Helical" evidence="14">
    <location>
        <begin position="105"/>
        <end position="126"/>
    </location>
</feature>
<feature type="domain" description="Peptidase M50" evidence="15">
    <location>
        <begin position="150"/>
        <end position="250"/>
    </location>
</feature>
<dbReference type="Proteomes" id="UP000572051">
    <property type="component" value="Unassembled WGS sequence"/>
</dbReference>
<feature type="transmembrane region" description="Helical" evidence="14">
    <location>
        <begin position="260"/>
        <end position="284"/>
    </location>
</feature>
<feature type="region of interest" description="Disordered" evidence="13">
    <location>
        <begin position="1"/>
        <end position="100"/>
    </location>
</feature>
<evidence type="ECO:0000256" key="5">
    <source>
        <dbReference type="ARBA" id="ARBA00022670"/>
    </source>
</evidence>
<evidence type="ECO:0000256" key="14">
    <source>
        <dbReference type="SAM" id="Phobius"/>
    </source>
</evidence>
<evidence type="ECO:0000256" key="12">
    <source>
        <dbReference type="ARBA" id="ARBA00023136"/>
    </source>
</evidence>
<evidence type="ECO:0000313" key="17">
    <source>
        <dbReference type="Proteomes" id="UP000572051"/>
    </source>
</evidence>
<feature type="transmembrane region" description="Helical" evidence="14">
    <location>
        <begin position="312"/>
        <end position="333"/>
    </location>
</feature>
<feature type="transmembrane region" description="Helical" evidence="14">
    <location>
        <begin position="229"/>
        <end position="254"/>
    </location>
</feature>
<keyword evidence="12 14" id="KW-0472">Membrane</keyword>
<keyword evidence="5 16" id="KW-0645">Protease</keyword>
<evidence type="ECO:0000256" key="10">
    <source>
        <dbReference type="ARBA" id="ARBA00022989"/>
    </source>
</evidence>
<keyword evidence="4" id="KW-1003">Cell membrane</keyword>
<evidence type="ECO:0000313" key="16">
    <source>
        <dbReference type="EMBL" id="NYJ36315.1"/>
    </source>
</evidence>
<feature type="transmembrane region" description="Helical" evidence="14">
    <location>
        <begin position="147"/>
        <end position="172"/>
    </location>
</feature>
<evidence type="ECO:0000256" key="3">
    <source>
        <dbReference type="ARBA" id="ARBA00007931"/>
    </source>
</evidence>
<feature type="compositionally biased region" description="Low complexity" evidence="13">
    <location>
        <begin position="13"/>
        <end position="23"/>
    </location>
</feature>
<dbReference type="GO" id="GO:0046872">
    <property type="term" value="F:metal ion binding"/>
    <property type="evidence" value="ECO:0007669"/>
    <property type="project" value="UniProtKB-KW"/>
</dbReference>
<keyword evidence="11" id="KW-0482">Metalloprotease</keyword>
<accession>A0A7Z0JCC5</accession>
<gene>
    <name evidence="16" type="ORF">HNR10_004196</name>
</gene>
<comment type="similarity">
    <text evidence="3">Belongs to the peptidase M50B family.</text>
</comment>
<evidence type="ECO:0000256" key="7">
    <source>
        <dbReference type="ARBA" id="ARBA00022723"/>
    </source>
</evidence>
<proteinExistence type="inferred from homology"/>
<sequence length="364" mass="38255">MPTPEPPHKAEPTDAAEPAPDQARGVDPWEKMPEDALNVPSRGGFGGAEEPSAEGRTRTAGEGEDGADAVDGGTAVDGADGGTAEDSEAGPGAETPGRAPGWADFLPSPVFVLLLGLAGFAGWLSWRAVEMDWAAEGTTVTPLIPPLLILLGWIVSVAVHEFAHALAAHLAGDRSLRGGGYLRFNPFAYREAFAGLVLPVLYLGLGAFGVTGPPTYVDWDRIRTPGRRVAVALAGPLASLLLAAVFAATVSILVPPGNDTTNWAIAALAFLCFANLTAALVNLLPVPGLDGFEVLAAFLGDRRWIGTARTNALFGSVAVFAVLWFPVVNQWFFGLLYSLLEWILPNPAVSGMIFHGQLLLRFWG</sequence>
<comment type="cofactor">
    <cofactor evidence="1">
        <name>Zn(2+)</name>
        <dbReference type="ChEBI" id="CHEBI:29105"/>
    </cofactor>
</comment>
<dbReference type="CDD" id="cd06158">
    <property type="entry name" value="S2P-M50_like_1"/>
    <property type="match status" value="1"/>
</dbReference>
<feature type="compositionally biased region" description="Basic and acidic residues" evidence="13">
    <location>
        <begin position="1"/>
        <end position="12"/>
    </location>
</feature>
<comment type="subcellular location">
    <subcellularLocation>
        <location evidence="2">Cell membrane</location>
        <topology evidence="2">Multi-pass membrane protein</topology>
    </subcellularLocation>
</comment>
<comment type="caution">
    <text evidence="16">The sequence shown here is derived from an EMBL/GenBank/DDBJ whole genome shotgun (WGS) entry which is preliminary data.</text>
</comment>
<keyword evidence="7" id="KW-0479">Metal-binding</keyword>
<evidence type="ECO:0000256" key="1">
    <source>
        <dbReference type="ARBA" id="ARBA00001947"/>
    </source>
</evidence>
<keyword evidence="10 14" id="KW-1133">Transmembrane helix</keyword>
<evidence type="ECO:0000256" key="9">
    <source>
        <dbReference type="ARBA" id="ARBA00022833"/>
    </source>
</evidence>
<evidence type="ECO:0000256" key="13">
    <source>
        <dbReference type="SAM" id="MobiDB-lite"/>
    </source>
</evidence>
<reference evidence="16 17" key="1">
    <citation type="submission" date="2020-07" db="EMBL/GenBank/DDBJ databases">
        <title>Sequencing the genomes of 1000 actinobacteria strains.</title>
        <authorList>
            <person name="Klenk H.-P."/>
        </authorList>
    </citation>
    <scope>NUCLEOTIDE SEQUENCE [LARGE SCALE GENOMIC DNA]</scope>
    <source>
        <strain evidence="16 17">DSM 44442</strain>
    </source>
</reference>
<dbReference type="GO" id="GO:0006508">
    <property type="term" value="P:proteolysis"/>
    <property type="evidence" value="ECO:0007669"/>
    <property type="project" value="UniProtKB-KW"/>
</dbReference>
<keyword evidence="8" id="KW-0378">Hydrolase</keyword>
<dbReference type="InterPro" id="IPR044537">
    <property type="entry name" value="Rip2-like"/>
</dbReference>
<dbReference type="InterPro" id="IPR052348">
    <property type="entry name" value="Metallopeptidase_M50B"/>
</dbReference>
<keyword evidence="6 14" id="KW-0812">Transmembrane</keyword>
<organism evidence="16 17">
    <name type="scientific">Nocardiopsis aegyptia</name>
    <dbReference type="NCBI Taxonomy" id="220378"/>
    <lineage>
        <taxon>Bacteria</taxon>
        <taxon>Bacillati</taxon>
        <taxon>Actinomycetota</taxon>
        <taxon>Actinomycetes</taxon>
        <taxon>Streptosporangiales</taxon>
        <taxon>Nocardiopsidaceae</taxon>
        <taxon>Nocardiopsis</taxon>
    </lineage>
</organism>
<evidence type="ECO:0000256" key="11">
    <source>
        <dbReference type="ARBA" id="ARBA00023049"/>
    </source>
</evidence>
<dbReference type="RefSeq" id="WP_179826145.1">
    <property type="nucleotide sequence ID" value="NZ_JACCFS010000001.1"/>
</dbReference>
<keyword evidence="9" id="KW-0862">Zinc</keyword>
<dbReference type="EMBL" id="JACCFS010000001">
    <property type="protein sequence ID" value="NYJ36315.1"/>
    <property type="molecule type" value="Genomic_DNA"/>
</dbReference>
<feature type="compositionally biased region" description="Low complexity" evidence="13">
    <location>
        <begin position="69"/>
        <end position="82"/>
    </location>
</feature>
<dbReference type="GO" id="GO:0005886">
    <property type="term" value="C:plasma membrane"/>
    <property type="evidence" value="ECO:0007669"/>
    <property type="project" value="UniProtKB-SubCell"/>
</dbReference>
<dbReference type="Pfam" id="PF02163">
    <property type="entry name" value="Peptidase_M50"/>
    <property type="match status" value="1"/>
</dbReference>
<evidence type="ECO:0000256" key="4">
    <source>
        <dbReference type="ARBA" id="ARBA00022475"/>
    </source>
</evidence>
<protein>
    <submittedName>
        <fullName evidence="16">Zn-dependent protease</fullName>
    </submittedName>
</protein>
<keyword evidence="17" id="KW-1185">Reference proteome</keyword>
<name>A0A7Z0JCC5_9ACTN</name>
<evidence type="ECO:0000259" key="15">
    <source>
        <dbReference type="Pfam" id="PF02163"/>
    </source>
</evidence>
<feature type="transmembrane region" description="Helical" evidence="14">
    <location>
        <begin position="192"/>
        <end position="217"/>
    </location>
</feature>
<dbReference type="PANTHER" id="PTHR35864:SF1">
    <property type="entry name" value="ZINC METALLOPROTEASE YWHC-RELATED"/>
    <property type="match status" value="1"/>
</dbReference>
<evidence type="ECO:0000256" key="8">
    <source>
        <dbReference type="ARBA" id="ARBA00022801"/>
    </source>
</evidence>